<reference evidence="11 12" key="1">
    <citation type="submission" date="2023-05" db="EMBL/GenBank/DDBJ databases">
        <title>B98-5 Cell Line De Novo Hybrid Assembly: An Optical Mapping Approach.</title>
        <authorList>
            <person name="Kananen K."/>
            <person name="Auerbach J.A."/>
            <person name="Kautto E."/>
            <person name="Blachly J.S."/>
        </authorList>
    </citation>
    <scope>NUCLEOTIDE SEQUENCE [LARGE SCALE GENOMIC DNA]</scope>
    <source>
        <strain evidence="11">B95-8</strain>
        <tissue evidence="11">Cell line</tissue>
    </source>
</reference>
<dbReference type="InterPro" id="IPR050394">
    <property type="entry name" value="Homeobox_NK-like"/>
</dbReference>
<dbReference type="PROSITE" id="PS50071">
    <property type="entry name" value="HOMEOBOX_2"/>
    <property type="match status" value="1"/>
</dbReference>
<accession>A0ABQ9WC51</accession>
<proteinExistence type="inferred from homology"/>
<feature type="non-terminal residue" evidence="11">
    <location>
        <position position="262"/>
    </location>
</feature>
<feature type="compositionally biased region" description="Polar residues" evidence="9">
    <location>
        <begin position="62"/>
        <end position="77"/>
    </location>
</feature>
<gene>
    <name evidence="11" type="primary">NKX22_1</name>
    <name evidence="11" type="ORF">P7K49_000594</name>
</gene>
<evidence type="ECO:0000256" key="6">
    <source>
        <dbReference type="ARBA" id="ARBA00023242"/>
    </source>
</evidence>
<feature type="region of interest" description="Disordered" evidence="9">
    <location>
        <begin position="52"/>
        <end position="89"/>
    </location>
</feature>
<dbReference type="EMBL" id="JASSZA010000001">
    <property type="protein sequence ID" value="KAK2119208.1"/>
    <property type="molecule type" value="Genomic_DNA"/>
</dbReference>
<evidence type="ECO:0000256" key="7">
    <source>
        <dbReference type="PROSITE-ProRule" id="PRU00108"/>
    </source>
</evidence>
<dbReference type="CDD" id="cd00086">
    <property type="entry name" value="homeodomain"/>
    <property type="match status" value="1"/>
</dbReference>
<dbReference type="SUPFAM" id="SSF46689">
    <property type="entry name" value="Homeodomain-like"/>
    <property type="match status" value="1"/>
</dbReference>
<dbReference type="GO" id="GO:0003677">
    <property type="term" value="F:DNA binding"/>
    <property type="evidence" value="ECO:0007669"/>
    <property type="project" value="UniProtKB-KW"/>
</dbReference>
<evidence type="ECO:0000256" key="5">
    <source>
        <dbReference type="ARBA" id="ARBA00023155"/>
    </source>
</evidence>
<dbReference type="Pfam" id="PF00046">
    <property type="entry name" value="Homeodomain"/>
    <property type="match status" value="1"/>
</dbReference>
<keyword evidence="3" id="KW-0217">Developmental protein</keyword>
<dbReference type="Proteomes" id="UP001266305">
    <property type="component" value="Unassembled WGS sequence"/>
</dbReference>
<evidence type="ECO:0000256" key="8">
    <source>
        <dbReference type="RuleBase" id="RU000682"/>
    </source>
</evidence>
<dbReference type="PROSITE" id="PS00027">
    <property type="entry name" value="HOMEOBOX_1"/>
    <property type="match status" value="1"/>
</dbReference>
<dbReference type="Gene3D" id="1.10.10.60">
    <property type="entry name" value="Homeodomain-like"/>
    <property type="match status" value="1"/>
</dbReference>
<name>A0ABQ9WC51_SAGOE</name>
<keyword evidence="12" id="KW-1185">Reference proteome</keyword>
<evidence type="ECO:0000313" key="11">
    <source>
        <dbReference type="EMBL" id="KAK2119208.1"/>
    </source>
</evidence>
<feature type="DNA-binding region" description="Homeobox" evidence="7">
    <location>
        <begin position="98"/>
        <end position="144"/>
    </location>
</feature>
<evidence type="ECO:0000256" key="2">
    <source>
        <dbReference type="ARBA" id="ARBA00005661"/>
    </source>
</evidence>
<feature type="region of interest" description="Disordered" evidence="9">
    <location>
        <begin position="210"/>
        <end position="262"/>
    </location>
</feature>
<keyword evidence="5 7" id="KW-0371">Homeobox</keyword>
<evidence type="ECO:0000256" key="1">
    <source>
        <dbReference type="ARBA" id="ARBA00004123"/>
    </source>
</evidence>
<comment type="subcellular location">
    <subcellularLocation>
        <location evidence="1 7 8">Nucleus</location>
    </subcellularLocation>
</comment>
<keyword evidence="6 7" id="KW-0539">Nucleus</keyword>
<comment type="similarity">
    <text evidence="2">Belongs to the NK-2 homeobox family.</text>
</comment>
<dbReference type="PANTHER" id="PTHR24340">
    <property type="entry name" value="HOMEOBOX PROTEIN NKX"/>
    <property type="match status" value="1"/>
</dbReference>
<protein>
    <submittedName>
        <fullName evidence="11">Homeobox protein Nkx-2.2</fullName>
    </submittedName>
</protein>
<feature type="domain" description="Homeobox" evidence="10">
    <location>
        <begin position="96"/>
        <end position="143"/>
    </location>
</feature>
<dbReference type="InterPro" id="IPR009057">
    <property type="entry name" value="Homeodomain-like_sf"/>
</dbReference>
<evidence type="ECO:0000256" key="4">
    <source>
        <dbReference type="ARBA" id="ARBA00023125"/>
    </source>
</evidence>
<dbReference type="PANTHER" id="PTHR24340:SF24">
    <property type="entry name" value="HOMEOBOX PROTEIN NKX-2.2"/>
    <property type="match status" value="1"/>
</dbReference>
<evidence type="ECO:0000256" key="9">
    <source>
        <dbReference type="SAM" id="MobiDB-lite"/>
    </source>
</evidence>
<evidence type="ECO:0000313" key="12">
    <source>
        <dbReference type="Proteomes" id="UP001266305"/>
    </source>
</evidence>
<comment type="caution">
    <text evidence="11">The sequence shown here is derived from an EMBL/GenBank/DDBJ whole genome shotgun (WGS) entry which is preliminary data.</text>
</comment>
<dbReference type="SMART" id="SM00389">
    <property type="entry name" value="HOX"/>
    <property type="match status" value="1"/>
</dbReference>
<dbReference type="InterPro" id="IPR017970">
    <property type="entry name" value="Homeobox_CS"/>
</dbReference>
<dbReference type="InterPro" id="IPR001356">
    <property type="entry name" value="HD"/>
</dbReference>
<organism evidence="11 12">
    <name type="scientific">Saguinus oedipus</name>
    <name type="common">Cotton-top tamarin</name>
    <name type="synonym">Oedipomidas oedipus</name>
    <dbReference type="NCBI Taxonomy" id="9490"/>
    <lineage>
        <taxon>Eukaryota</taxon>
        <taxon>Metazoa</taxon>
        <taxon>Chordata</taxon>
        <taxon>Craniata</taxon>
        <taxon>Vertebrata</taxon>
        <taxon>Euteleostomi</taxon>
        <taxon>Mammalia</taxon>
        <taxon>Eutheria</taxon>
        <taxon>Euarchontoglires</taxon>
        <taxon>Primates</taxon>
        <taxon>Haplorrhini</taxon>
        <taxon>Platyrrhini</taxon>
        <taxon>Cebidae</taxon>
        <taxon>Callitrichinae</taxon>
        <taxon>Saguinus</taxon>
    </lineage>
</organism>
<sequence>MELVRGHSKGIRAGLPGAEGRGAWRIWGALSLVQAVRGLQVPDALLSPPPPVHCLAAGAPPQDSNSKSPEPSANQSPDHNKETPDVGRGGRWQEVEVAELEQRFLQQRYLSALECEHLARLTRLTPTQVKIWFQNHHYKMNRNRAEKGMEVTPLPSPCPVAVPVLVRDGKPCHALKAQDLAAATFQWSIRFQAYSPQSLQHMQYNAQYSSARNPQYPTAHPRLRPSSGLGQHPPHPDSCTRPRPHPGGGSSRGSEEASLLMV</sequence>
<evidence type="ECO:0000256" key="3">
    <source>
        <dbReference type="ARBA" id="ARBA00022473"/>
    </source>
</evidence>
<evidence type="ECO:0000259" key="10">
    <source>
        <dbReference type="PROSITE" id="PS50071"/>
    </source>
</evidence>
<keyword evidence="4 7" id="KW-0238">DNA-binding</keyword>